<keyword evidence="5" id="KW-0256">Endoplasmic reticulum</keyword>
<comment type="similarity">
    <text evidence="3 10">Belongs to the cytochrome P450 family.</text>
</comment>
<dbReference type="GO" id="GO:0004497">
    <property type="term" value="F:monooxygenase activity"/>
    <property type="evidence" value="ECO:0007669"/>
    <property type="project" value="UniProtKB-KW"/>
</dbReference>
<feature type="binding site" description="axial binding residue" evidence="9">
    <location>
        <position position="474"/>
    </location>
    <ligand>
        <name>heme</name>
        <dbReference type="ChEBI" id="CHEBI:30413"/>
    </ligand>
    <ligandPart>
        <name>Fe</name>
        <dbReference type="ChEBI" id="CHEBI:18248"/>
    </ligandPart>
</feature>
<keyword evidence="10" id="KW-0560">Oxidoreductase</keyword>
<gene>
    <name evidence="12" type="primary">SSS_75g</name>
    <name evidence="12" type="ORF">SSS_75</name>
</gene>
<evidence type="ECO:0000256" key="8">
    <source>
        <dbReference type="ARBA" id="ARBA00023136"/>
    </source>
</evidence>
<dbReference type="PROSITE" id="PS00086">
    <property type="entry name" value="CYTOCHROME_P450"/>
    <property type="match status" value="1"/>
</dbReference>
<dbReference type="GO" id="GO:0005789">
    <property type="term" value="C:endoplasmic reticulum membrane"/>
    <property type="evidence" value="ECO:0007669"/>
    <property type="project" value="UniProtKB-SubCell"/>
</dbReference>
<keyword evidence="8 11" id="KW-0472">Membrane</keyword>
<keyword evidence="7 10" id="KW-0503">Monooxygenase</keyword>
<dbReference type="InterPro" id="IPR036396">
    <property type="entry name" value="Cyt_P450_sf"/>
</dbReference>
<reference evidence="12" key="2">
    <citation type="submission" date="2020-01" db="EMBL/GenBank/DDBJ databases">
        <authorList>
            <person name="Korhonen P.K.K."/>
            <person name="Guangxu M.G."/>
            <person name="Wang T.W."/>
            <person name="Stroehlein A.J.S."/>
            <person name="Young N.D."/>
            <person name="Ang C.-S.A."/>
            <person name="Fernando D.W.F."/>
            <person name="Lu H.L."/>
            <person name="Taylor S.T."/>
            <person name="Ehtesham M.E.M."/>
            <person name="Najaraj S.H.N."/>
            <person name="Harsha G.H.G."/>
            <person name="Madugundu A.M."/>
            <person name="Renuse S.R."/>
            <person name="Holt D.H."/>
            <person name="Pandey A.P."/>
            <person name="Papenfuss A.P."/>
            <person name="Gasser R.B.G."/>
            <person name="Fischer K.F."/>
        </authorList>
    </citation>
    <scope>NUCLEOTIDE SEQUENCE</scope>
    <source>
        <strain evidence="12">SSS_KF_BRIS2020</strain>
    </source>
</reference>
<evidence type="ECO:0000256" key="10">
    <source>
        <dbReference type="RuleBase" id="RU000461"/>
    </source>
</evidence>
<dbReference type="GO" id="GO:0020037">
    <property type="term" value="F:heme binding"/>
    <property type="evidence" value="ECO:0007669"/>
    <property type="project" value="InterPro"/>
</dbReference>
<dbReference type="PRINTS" id="PR00385">
    <property type="entry name" value="P450"/>
</dbReference>
<dbReference type="CDD" id="cd20628">
    <property type="entry name" value="CYP4"/>
    <property type="match status" value="1"/>
</dbReference>
<evidence type="ECO:0000313" key="12">
    <source>
        <dbReference type="EMBL" id="KAF7495480.1"/>
    </source>
</evidence>
<keyword evidence="11" id="KW-0812">Transmembrane</keyword>
<comment type="subcellular location">
    <subcellularLocation>
        <location evidence="2">Endoplasmic reticulum membrane</location>
    </subcellularLocation>
</comment>
<dbReference type="InterPro" id="IPR017972">
    <property type="entry name" value="Cyt_P450_CS"/>
</dbReference>
<organism evidence="12">
    <name type="scientific">Sarcoptes scabiei</name>
    <name type="common">Itch mite</name>
    <name type="synonym">Acarus scabiei</name>
    <dbReference type="NCBI Taxonomy" id="52283"/>
    <lineage>
        <taxon>Eukaryota</taxon>
        <taxon>Metazoa</taxon>
        <taxon>Ecdysozoa</taxon>
        <taxon>Arthropoda</taxon>
        <taxon>Chelicerata</taxon>
        <taxon>Arachnida</taxon>
        <taxon>Acari</taxon>
        <taxon>Acariformes</taxon>
        <taxon>Sarcoptiformes</taxon>
        <taxon>Astigmata</taxon>
        <taxon>Psoroptidia</taxon>
        <taxon>Sarcoptoidea</taxon>
        <taxon>Sarcoptidae</taxon>
        <taxon>Sarcoptinae</taxon>
        <taxon>Sarcoptes</taxon>
    </lineage>
</organism>
<dbReference type="InterPro" id="IPR050196">
    <property type="entry name" value="Cytochrome_P450_Monoox"/>
</dbReference>
<dbReference type="AlphaFoldDB" id="A0A834VGZ8"/>
<keyword evidence="14" id="KW-1185">Reference proteome</keyword>
<keyword evidence="11" id="KW-1133">Transmembrane helix</keyword>
<evidence type="ECO:0000256" key="2">
    <source>
        <dbReference type="ARBA" id="ARBA00004586"/>
    </source>
</evidence>
<dbReference type="PRINTS" id="PR00463">
    <property type="entry name" value="EP450I"/>
</dbReference>
<evidence type="ECO:0000256" key="9">
    <source>
        <dbReference type="PIRSR" id="PIRSR602401-1"/>
    </source>
</evidence>
<keyword evidence="9 10" id="KW-0479">Metal-binding</keyword>
<dbReference type="Proteomes" id="UP000070412">
    <property type="component" value="Unassembled WGS sequence"/>
</dbReference>
<evidence type="ECO:0000256" key="3">
    <source>
        <dbReference type="ARBA" id="ARBA00010617"/>
    </source>
</evidence>
<dbReference type="Pfam" id="PF00067">
    <property type="entry name" value="p450"/>
    <property type="match status" value="1"/>
</dbReference>
<keyword evidence="4 9" id="KW-0349">Heme</keyword>
<dbReference type="EMBL" id="WVUK01000048">
    <property type="protein sequence ID" value="KAF7495480.1"/>
    <property type="molecule type" value="Genomic_DNA"/>
</dbReference>
<evidence type="ECO:0000256" key="1">
    <source>
        <dbReference type="ARBA" id="ARBA00001971"/>
    </source>
</evidence>
<reference evidence="13" key="3">
    <citation type="submission" date="2022-06" db="UniProtKB">
        <authorList>
            <consortium name="EnsemblMetazoa"/>
        </authorList>
    </citation>
    <scope>IDENTIFICATION</scope>
</reference>
<evidence type="ECO:0000256" key="5">
    <source>
        <dbReference type="ARBA" id="ARBA00022824"/>
    </source>
</evidence>
<dbReference type="InterPro" id="IPR001128">
    <property type="entry name" value="Cyt_P450"/>
</dbReference>
<evidence type="ECO:0000256" key="7">
    <source>
        <dbReference type="ARBA" id="ARBA00023033"/>
    </source>
</evidence>
<feature type="transmembrane region" description="Helical" evidence="11">
    <location>
        <begin position="12"/>
        <end position="32"/>
    </location>
</feature>
<accession>A0A834VGZ8</accession>
<dbReference type="GO" id="GO:0016705">
    <property type="term" value="F:oxidoreductase activity, acting on paired donors, with incorporation or reduction of molecular oxygen"/>
    <property type="evidence" value="ECO:0007669"/>
    <property type="project" value="InterPro"/>
</dbReference>
<protein>
    <submittedName>
        <fullName evidence="12">Cytochrome P450 4V2</fullName>
    </submittedName>
</protein>
<sequence>MFLFNLQTVSWALLGLAIFFAIKFIIGLFKLINELHRFDGMTIDKKKFFMGNLHQFSLYELMNINDYYFQWLQGCSKIFDKSFLIWLTYKPMLIIHTADSAETVLNSNVVIEKSDEYRMMRPWLKGGLLLSGGNRWRQRRKLLTPTFHFNILEQFLEIMNDNANILIKVIRQKISDNITAEREGLNIVPLFTNVALDIIAETAMGVQISSQKNLNQQYVETITRLSSSIIQRISLPWLQNDFIYFNLFARGRACSKDLKLVHDFTMNVIKERKKMLADESDSKAEVSFEAFESKRKRRLAFMDLLIDQHNNDPIHFTLEDIQEEVDTFMFEGHDTTAMSMIWTLFLLAHHQNYQMQARKEVQMICEEIPRTKGWSSEHLRRMKFLEACIKESLRLYPSVPIISRKASENTVIDSKKVPKNLSIILLLHSIQRDPKYFDHPERFIPERFLENSMLSNKRINPFAFVPFSAGPRNCIGQKFALQEEKIILATVLLNFQVHSRYPIDQVYLQPELILRPKSTVDLIFETI</sequence>
<comment type="cofactor">
    <cofactor evidence="1 9">
        <name>heme</name>
        <dbReference type="ChEBI" id="CHEBI:30413"/>
    </cofactor>
</comment>
<evidence type="ECO:0000313" key="13">
    <source>
        <dbReference type="EnsemblMetazoa" id="KAF7495480.1"/>
    </source>
</evidence>
<dbReference type="PANTHER" id="PTHR24291">
    <property type="entry name" value="CYTOCHROME P450 FAMILY 4"/>
    <property type="match status" value="1"/>
</dbReference>
<proteinExistence type="inferred from homology"/>
<evidence type="ECO:0000256" key="11">
    <source>
        <dbReference type="SAM" id="Phobius"/>
    </source>
</evidence>
<reference evidence="14" key="1">
    <citation type="journal article" date="2020" name="PLoS Negl. Trop. Dis.">
        <title>High-quality nuclear genome for Sarcoptes scabiei-A critical resource for a neglected parasite.</title>
        <authorList>
            <person name="Korhonen P.K."/>
            <person name="Gasser R.B."/>
            <person name="Ma G."/>
            <person name="Wang T."/>
            <person name="Stroehlein A.J."/>
            <person name="Young N.D."/>
            <person name="Ang C.S."/>
            <person name="Fernando D.D."/>
            <person name="Lu H.C."/>
            <person name="Taylor S."/>
            <person name="Reynolds S.L."/>
            <person name="Mofiz E."/>
            <person name="Najaraj S.H."/>
            <person name="Gowda H."/>
            <person name="Madugundu A."/>
            <person name="Renuse S."/>
            <person name="Holt D."/>
            <person name="Pandey A."/>
            <person name="Papenfuss A.T."/>
            <person name="Fischer K."/>
        </authorList>
    </citation>
    <scope>NUCLEOTIDE SEQUENCE [LARGE SCALE GENOMIC DNA]</scope>
</reference>
<dbReference type="PANTHER" id="PTHR24291:SF189">
    <property type="entry name" value="CYTOCHROME P450 4C3-RELATED"/>
    <property type="match status" value="1"/>
</dbReference>
<dbReference type="InterPro" id="IPR002401">
    <property type="entry name" value="Cyt_P450_E_grp-I"/>
</dbReference>
<evidence type="ECO:0000256" key="6">
    <source>
        <dbReference type="ARBA" id="ARBA00023004"/>
    </source>
</evidence>
<dbReference type="Gene3D" id="1.10.630.10">
    <property type="entry name" value="Cytochrome P450"/>
    <property type="match status" value="1"/>
</dbReference>
<evidence type="ECO:0000313" key="14">
    <source>
        <dbReference type="Proteomes" id="UP000070412"/>
    </source>
</evidence>
<name>A0A834VGZ8_SARSC</name>
<evidence type="ECO:0000256" key="4">
    <source>
        <dbReference type="ARBA" id="ARBA00022617"/>
    </source>
</evidence>
<dbReference type="OrthoDB" id="6433301at2759"/>
<dbReference type="GO" id="GO:0005506">
    <property type="term" value="F:iron ion binding"/>
    <property type="evidence" value="ECO:0007669"/>
    <property type="project" value="InterPro"/>
</dbReference>
<dbReference type="EnsemblMetazoa" id="SSS_75s_mrna">
    <property type="protein sequence ID" value="KAF7495480.1"/>
    <property type="gene ID" value="SSS_75"/>
</dbReference>
<dbReference type="SUPFAM" id="SSF48264">
    <property type="entry name" value="Cytochrome P450"/>
    <property type="match status" value="1"/>
</dbReference>
<keyword evidence="6 9" id="KW-0408">Iron</keyword>